<evidence type="ECO:0000313" key="2">
    <source>
        <dbReference type="Proteomes" id="UP000249135"/>
    </source>
</evidence>
<sequence length="165" mass="18281">MHPIPIPSRAEGPAEAARGLDHWERLTRAALDAQRHGRLKIALAGHVRALWTAEALVDGALLAMRPDDCLAALVVSHHNLSELYHCRGQVAQAVDHLCLPHRLLLRLLEEGTRPHDVRQAAWRHLRETRAQLLGWLRAHGEEPAVEAALHATPAPAFACRPAHLH</sequence>
<accession>A0A2W5Q9Y6</accession>
<protein>
    <submittedName>
        <fullName evidence="1">Uncharacterized protein</fullName>
    </submittedName>
</protein>
<organism evidence="1 2">
    <name type="scientific">Variovorax paradoxus</name>
    <dbReference type="NCBI Taxonomy" id="34073"/>
    <lineage>
        <taxon>Bacteria</taxon>
        <taxon>Pseudomonadati</taxon>
        <taxon>Pseudomonadota</taxon>
        <taxon>Betaproteobacteria</taxon>
        <taxon>Burkholderiales</taxon>
        <taxon>Comamonadaceae</taxon>
        <taxon>Variovorax</taxon>
    </lineage>
</organism>
<gene>
    <name evidence="1" type="ORF">DI563_12890</name>
</gene>
<comment type="caution">
    <text evidence="1">The sequence shown here is derived from an EMBL/GenBank/DDBJ whole genome shotgun (WGS) entry which is preliminary data.</text>
</comment>
<dbReference type="AlphaFoldDB" id="A0A2W5Q9Y6"/>
<dbReference type="Proteomes" id="UP000249135">
    <property type="component" value="Unassembled WGS sequence"/>
</dbReference>
<evidence type="ECO:0000313" key="1">
    <source>
        <dbReference type="EMBL" id="PZQ74206.1"/>
    </source>
</evidence>
<name>A0A2W5Q9Y6_VARPD</name>
<dbReference type="EMBL" id="QFPP01000142">
    <property type="protein sequence ID" value="PZQ74206.1"/>
    <property type="molecule type" value="Genomic_DNA"/>
</dbReference>
<proteinExistence type="predicted"/>
<reference evidence="1 2" key="1">
    <citation type="submission" date="2017-08" db="EMBL/GenBank/DDBJ databases">
        <title>Infants hospitalized years apart are colonized by the same room-sourced microbial strains.</title>
        <authorList>
            <person name="Brooks B."/>
            <person name="Olm M.R."/>
            <person name="Firek B.A."/>
            <person name="Baker R."/>
            <person name="Thomas B.C."/>
            <person name="Morowitz M.J."/>
            <person name="Banfield J.F."/>
        </authorList>
    </citation>
    <scope>NUCLEOTIDE SEQUENCE [LARGE SCALE GENOMIC DNA]</scope>
    <source>
        <strain evidence="1">S2_005_003_R2_41</strain>
    </source>
</reference>